<dbReference type="Gene3D" id="2.40.40.20">
    <property type="match status" value="1"/>
</dbReference>
<dbReference type="GO" id="GO:0006351">
    <property type="term" value="P:DNA-templated transcription"/>
    <property type="evidence" value="ECO:0007669"/>
    <property type="project" value="InterPro"/>
</dbReference>
<dbReference type="PANTHER" id="PTHR20856">
    <property type="entry name" value="DNA-DIRECTED RNA POLYMERASE I SUBUNIT 2"/>
    <property type="match status" value="1"/>
</dbReference>
<proteinExistence type="predicted"/>
<dbReference type="Gene3D" id="3.30.1490.180">
    <property type="entry name" value="RNA polymerase ii"/>
    <property type="match status" value="1"/>
</dbReference>
<dbReference type="Gene3D" id="2.40.50.150">
    <property type="match status" value="1"/>
</dbReference>
<dbReference type="InterPro" id="IPR000722">
    <property type="entry name" value="RNA_pol_asu"/>
</dbReference>
<dbReference type="InterPro" id="IPR007645">
    <property type="entry name" value="RNA_pol_Rpb2_3"/>
</dbReference>
<dbReference type="PROSITE" id="PS01166">
    <property type="entry name" value="RNA_POL_BETA"/>
    <property type="match status" value="1"/>
</dbReference>
<dbReference type="Gene3D" id="2.40.270.10">
    <property type="entry name" value="DNA-directed RNA polymerase, subunit 2, domain 6"/>
    <property type="match status" value="1"/>
</dbReference>
<evidence type="ECO:0000313" key="8">
    <source>
        <dbReference type="EMBL" id="OUP70653.1"/>
    </source>
</evidence>
<evidence type="ECO:0000313" key="9">
    <source>
        <dbReference type="Proteomes" id="UP000196386"/>
    </source>
</evidence>
<dbReference type="InterPro" id="IPR007083">
    <property type="entry name" value="RNA_pol_Rpb1_4"/>
</dbReference>
<dbReference type="GO" id="GO:0032549">
    <property type="term" value="F:ribonucleoside binding"/>
    <property type="evidence" value="ECO:0007669"/>
    <property type="project" value="InterPro"/>
</dbReference>
<dbReference type="Pfam" id="PF00562">
    <property type="entry name" value="RNA_pol_Rpb2_6"/>
    <property type="match status" value="1"/>
</dbReference>
<evidence type="ECO:0000259" key="7">
    <source>
        <dbReference type="SMART" id="SM00663"/>
    </source>
</evidence>
<gene>
    <name evidence="8" type="ORF">B5F11_04205</name>
</gene>
<keyword evidence="3" id="KW-0808">Transferase</keyword>
<sequence>MIFMILCVRESYEDDRICINYDVVNAQDFVQIRKVTDLSQSSLEKELMISITAESKLDSADVRQIHFDSVPVARIPLYTTSGFFIDGVPYGVKSESVLAAGWYISRNDANSYTLSHRSKNGETLRVRYHNGRFSAQIVGFKGSSGGTVDLWTFLKGISGSETFSDILKRLNMLDIFIRDYNRAQSNYISKHLPKNSEYREPSVEWCAEEVVKSYDKYKSTGMDCTAFLQKMIFEDNRLKFDRERIVRFKKMCSFGVAIGKPLAKEVSVNGTLLRKGTVLSAEDLTKIADAGIDHIYIQHEGKSYKLFEVTIEEGPTMNEIISAIYYFALVICGIGEVSQKNDFGNKAARTVSEMIGIYIGKKLENLTQSILAKFNANTTTSLIKLFDKADLDLSKQGQLMDEIFPDPTYDMQDETNSVSAFQQSYRLTNPSKMLGKGARMVQSSHMNRVCSFTTPESKTVGLSLSMAWGAKVTDGYITYSVYKVVNGVRQQDTVELTELEERNKVIAPYDVDLDTPGDLDEMIPNCRLNGEQTTARRGDIYYQIMAPMQSISPVLLFVPSFNRDSGKRLTMAANAITQARQPIIRERPWCSTGMEAITQCGYQTARSILNICMDELGLATSIVPEDTTITLIGINDTFKDSQENSVSYGTVLEFASSLKLLDRFTYVINRLQPATNNSIKHQRVRFVHGGVYHLDDIVVMDNDMDDRKYKLASDTLHFGKETVSSERLEDCALAIGNNVNVMFKSFEGMGYEDSVIVSESFAKMYGLATMDIIRVQEDAVTDKDDGAEARKEFFTNLIDSSDSNSAAASHIGADGLAEVGSEVKAGQVVIGKKVMRGEAVSNSPVRLAVGQDGKVINTFTYTKKDNAKQRVETANVVIGKVRFLEVGDKVSGLHGNKGTVGLIVPDEDMPYGSTGRIDMILNPLGVISRTNIGQTVEAVVGQVGAKSKEVQFMEPFAADTIDDILRAAKNMNVVESDIYDGRTGRKYDRKAFIGNMYFLRSSHTSTSKHNACGLTDVKRNNVSLQPVRGAGGGQRVGEMFANAIRGHGATKVLDAFFTTQSDDQAACHELVEAIESGNKSVKTAGEYKNPDLFLAYFRTLGVNVTVDTDGTNKFTPLTDEDIKTLSLREIRPDMLSNTNKYTAGTLFLRDTKFLMEYAGKVPMEKLKREVYTSIRLPEPVIMPLVAADQTFLNMFIIRHRGKYKFMSYKTFKDVLYSDMILYNKDFVDFPVLLRRREALEDGASLENSLSGAAALMRIFEHYDVRNTLAVTEKQLELLDVEGIKPYTKNSDLKLDAVDMDFEEVDIAEGESKDMLKSVMEESMTDFDEYSEESSKEPDTAEKESDSSNQEQRDVAKQQQEDGESISVKKRIDQLMSIRGDIISFLDKQSVKDYFVHSVLIPPIAYRPDFEGRIASPVDKQLISLISKLKSYHANPGGSMFNQIYRELYGMVVHVPTMKPGEKTIFEMIVSHDKKNSKVRDTLFAKRVVGTGRSVITVDSSLRIDETRIPISIATTIEMVRLLADRDTYFPLLNSHIKQALLEKGGRQVFKQLFYCLANNNILEFREVLHLKYKNYLELKQIFDSCREELRERLETYFKETPVILCREPSLHKFNGQAFWAKVTDGYSICLHPLACRPYNADFDGDQMGVYVPFVEDAIEETKEKMMQHGNLVNPKDGNLILEVNQDMILGLYWMTMLESNQLSIKNPNVKRIYSIPADSRKQTAREKVSADLEKGAIDGDAIITFTDEDGQKCVARAKDAPYAICSDRFNEVYGAFDVIGFGQMPRDGSVKKTYTDDIGEDYGTVFADFDGFVCKPLRGIWEDVKSGDLMPQDTIILSVGARRYCSTVGRILFNSLMPNGLGFTDIKAGKFNKLRYEDTINSGRIKSVLSWLQGTFALNAEKTIEDDHEMVGERKIIDNSNKAFANVLDRIKDTGFFMADLSCISMSLFDFQSLELTKENMMICGELVKSINSFDGNVSDVVPHIIDVFKPLSTILQRITRSTKEDTGGEYVAYNRDHILVALNANNRTPYDYLSMNTDAYRGRCTIAQAYVYDILGKKTGVPVTLQAVEEILASKETVRDVTKTATGLLKALIDISSKLGIRVKSVFGDDIKIVTANSGLAVFKRKLEQIAAKEKDGYLTDTLKRNLILRASDQYKSCVGDDIESALSISRNTNLFIMVDSGARGNRSQLMEVCGTIGIVTDGSGNPIPSPIEHNLLTGLNQQELFTESYHARSILVDTQMDIPHSGALNRQLTYLTEYLKIRPEESPDEIACGADSEEIPIDWVPNVGGVKSVCISAQDLANRVEFKSWGIFIKKYFAIHNRFVLTQKSIRFIEHYLGSDGRVLLPPGNKFCSVSDLHPGMDIYIGNDEDAFTQSFRNEFIRHCDVSQDTLKLIAEDLHTVIPAVVNGEIVASDVTYTMGKRSVQMIYYRSIDMDKLSEEVRRVAQESCIHKHEHNGSGAIIASVIGNQFIHSLEQHHLYVQSIPIYTMANCECDHGICRRRFGLKYDTNMLPEPGELVGFTGVQSVCSTLSQMILDSHKSAGSGSAANEEISKIQSTINEMSNQVQALESKVWDLLMFLDKELQGAASRDTLFNAVKRYMFWSPLRLMGTPEEITDLILKTCETWDADDVSMGDEQKGDTVGEIIDRAIDEFFEDFSYQETEEHKIDLLALVQELKSIRRKLADDGVIDAERYAKEISVILNDQLPKIQLNYEGLTDRIGVSLNADTAAEYVLDVYFSGDLGTETSGKMKQEETQQNIYVFEFRGAGDAVASKHSRIAKAISDKCSSKELCRFLRMSVWLDLIQLMESKNVLGRNLEQFPKALVECGEALEDKFDADMPIAAGCVYKTKDLDRLGVKYTAVKLSARDAIRYNGQIYANAFLDNTRHNIALHMVRGDNGVQSTVGDCITGGKQELKVINYDFGAANSTQIRKLNNVVGLEFTDTADDNVVDFSPITASVFDALEEPSSVFEGIELERHEFAEPAWEEFSDDRRSVFADIELDQTVKEVETGDTDREYFGMLDDSDAGDRSLSDTDTEEAEDMDVSKSSVFAGVNLDSNISDNQNHEYDQWDDEDRGSVFDKIK</sequence>
<dbReference type="EC" id="2.7.7.6" evidence="1"/>
<organism evidence="8 9">
    <name type="scientific">Anaerotruncus colihominis</name>
    <dbReference type="NCBI Taxonomy" id="169435"/>
    <lineage>
        <taxon>Bacteria</taxon>
        <taxon>Bacillati</taxon>
        <taxon>Bacillota</taxon>
        <taxon>Clostridia</taxon>
        <taxon>Eubacteriales</taxon>
        <taxon>Oscillospiraceae</taxon>
        <taxon>Anaerotruncus</taxon>
    </lineage>
</organism>
<name>A0A1Y4N7H5_9FIRM</name>
<dbReference type="RefSeq" id="WP_087299818.1">
    <property type="nucleotide sequence ID" value="NZ_NFKQ01000002.1"/>
</dbReference>
<dbReference type="InterPro" id="IPR037033">
    <property type="entry name" value="DNA-dir_RNAP_su2_hyb_sf"/>
</dbReference>
<evidence type="ECO:0000256" key="3">
    <source>
        <dbReference type="ARBA" id="ARBA00022679"/>
    </source>
</evidence>
<dbReference type="InterPro" id="IPR015712">
    <property type="entry name" value="DNA-dir_RNA_pol_su2"/>
</dbReference>
<dbReference type="GO" id="GO:0003899">
    <property type="term" value="F:DNA-directed RNA polymerase activity"/>
    <property type="evidence" value="ECO:0007669"/>
    <property type="project" value="UniProtKB-EC"/>
</dbReference>
<evidence type="ECO:0000256" key="2">
    <source>
        <dbReference type="ARBA" id="ARBA00022478"/>
    </source>
</evidence>
<evidence type="ECO:0000256" key="1">
    <source>
        <dbReference type="ARBA" id="ARBA00012418"/>
    </source>
</evidence>
<dbReference type="InterPro" id="IPR042102">
    <property type="entry name" value="RNA_pol_Rpb1_3_sf"/>
</dbReference>
<evidence type="ECO:0000256" key="5">
    <source>
        <dbReference type="ARBA" id="ARBA00023163"/>
    </source>
</evidence>
<dbReference type="GO" id="GO:0003677">
    <property type="term" value="F:DNA binding"/>
    <property type="evidence" value="ECO:0007669"/>
    <property type="project" value="InterPro"/>
</dbReference>
<evidence type="ECO:0000256" key="4">
    <source>
        <dbReference type="ARBA" id="ARBA00022695"/>
    </source>
</evidence>
<comment type="caution">
    <text evidence="8">The sequence shown here is derived from an EMBL/GenBank/DDBJ whole genome shotgun (WGS) entry which is preliminary data.</text>
</comment>
<dbReference type="InterPro" id="IPR007120">
    <property type="entry name" value="DNA-dir_RNAP_su2_dom"/>
</dbReference>
<dbReference type="GO" id="GO:0000428">
    <property type="term" value="C:DNA-directed RNA polymerase complex"/>
    <property type="evidence" value="ECO:0007669"/>
    <property type="project" value="UniProtKB-KW"/>
</dbReference>
<dbReference type="Proteomes" id="UP000196386">
    <property type="component" value="Unassembled WGS sequence"/>
</dbReference>
<evidence type="ECO:0000256" key="6">
    <source>
        <dbReference type="SAM" id="MobiDB-lite"/>
    </source>
</evidence>
<feature type="region of interest" description="Disordered" evidence="6">
    <location>
        <begin position="1323"/>
        <end position="1367"/>
    </location>
</feature>
<dbReference type="Pfam" id="PF00623">
    <property type="entry name" value="RNA_pol_Rpb1_2"/>
    <property type="match status" value="1"/>
</dbReference>
<accession>A0A1Y4N7H5</accession>
<dbReference type="Gene3D" id="1.10.274.100">
    <property type="entry name" value="RNA polymerase Rpb1, domain 3"/>
    <property type="match status" value="1"/>
</dbReference>
<feature type="compositionally biased region" description="Basic and acidic residues" evidence="6">
    <location>
        <begin position="1332"/>
        <end position="1359"/>
    </location>
</feature>
<dbReference type="Pfam" id="PF05000">
    <property type="entry name" value="RNA_pol_Rpb1_4"/>
    <property type="match status" value="1"/>
</dbReference>
<dbReference type="Gene3D" id="6.10.250.2940">
    <property type="match status" value="1"/>
</dbReference>
<keyword evidence="4" id="KW-0548">Nucleotidyltransferase</keyword>
<feature type="domain" description="RNA polymerase N-terminal" evidence="7">
    <location>
        <begin position="1391"/>
        <end position="1695"/>
    </location>
</feature>
<dbReference type="EMBL" id="NFKP01000003">
    <property type="protein sequence ID" value="OUP70653.1"/>
    <property type="molecule type" value="Genomic_DNA"/>
</dbReference>
<keyword evidence="2" id="KW-0240">DNA-directed RNA polymerase</keyword>
<dbReference type="InterPro" id="IPR007121">
    <property type="entry name" value="RNA_pol_bsu_CS"/>
</dbReference>
<dbReference type="SUPFAM" id="SSF64484">
    <property type="entry name" value="beta and beta-prime subunits of DNA dependent RNA-polymerase"/>
    <property type="match status" value="2"/>
</dbReference>
<keyword evidence="5" id="KW-0804">Transcription</keyword>
<dbReference type="Gene3D" id="1.10.132.30">
    <property type="match status" value="1"/>
</dbReference>
<dbReference type="Gene3D" id="3.90.1100.10">
    <property type="match status" value="1"/>
</dbReference>
<dbReference type="InterPro" id="IPR038120">
    <property type="entry name" value="Rpb1_funnel_sf"/>
</dbReference>
<dbReference type="InterPro" id="IPR006592">
    <property type="entry name" value="RNA_pol_N"/>
</dbReference>
<reference evidence="9" key="1">
    <citation type="submission" date="2017-04" db="EMBL/GenBank/DDBJ databases">
        <title>Function of individual gut microbiota members based on whole genome sequencing of pure cultures obtained from chicken caecum.</title>
        <authorList>
            <person name="Medvecky M."/>
            <person name="Cejkova D."/>
            <person name="Polansky O."/>
            <person name="Karasova D."/>
            <person name="Kubasova T."/>
            <person name="Cizek A."/>
            <person name="Rychlik I."/>
        </authorList>
    </citation>
    <scope>NUCLEOTIDE SEQUENCE [LARGE SCALE GENOMIC DNA]</scope>
    <source>
        <strain evidence="9">An175</strain>
    </source>
</reference>
<feature type="region of interest" description="Disordered" evidence="6">
    <location>
        <begin position="3019"/>
        <end position="3085"/>
    </location>
</feature>
<dbReference type="SMART" id="SM00663">
    <property type="entry name" value="RPOLA_N"/>
    <property type="match status" value="1"/>
</dbReference>
<dbReference type="Pfam" id="PF04565">
    <property type="entry name" value="RNA_pol_Rpb2_3"/>
    <property type="match status" value="1"/>
</dbReference>
<dbReference type="InterPro" id="IPR014724">
    <property type="entry name" value="RNA_pol_RPB2_OB-fold"/>
</dbReference>
<protein>
    <recommendedName>
        <fullName evidence="1">DNA-directed RNA polymerase</fullName>
        <ecNumber evidence="1">2.7.7.6</ecNumber>
    </recommendedName>
</protein>